<keyword evidence="4" id="KW-0804">Transcription</keyword>
<dbReference type="Pfam" id="PF00440">
    <property type="entry name" value="TetR_N"/>
    <property type="match status" value="1"/>
</dbReference>
<proteinExistence type="predicted"/>
<protein>
    <submittedName>
        <fullName evidence="7">TetR/AcrR family transcriptional regulator</fullName>
    </submittedName>
</protein>
<dbReference type="InterPro" id="IPR039538">
    <property type="entry name" value="BetI_C"/>
</dbReference>
<dbReference type="InterPro" id="IPR050624">
    <property type="entry name" value="HTH-type_Tx_Regulator"/>
</dbReference>
<keyword evidence="8" id="KW-1185">Reference proteome</keyword>
<comment type="caution">
    <text evidence="7">The sequence shown here is derived from an EMBL/GenBank/DDBJ whole genome shotgun (WGS) entry which is preliminary data.</text>
</comment>
<dbReference type="PANTHER" id="PTHR43479">
    <property type="entry name" value="ACREF/ENVCD OPERON REPRESSOR-RELATED"/>
    <property type="match status" value="1"/>
</dbReference>
<feature type="domain" description="HTH tetR-type" evidence="6">
    <location>
        <begin position="6"/>
        <end position="66"/>
    </location>
</feature>
<evidence type="ECO:0000256" key="4">
    <source>
        <dbReference type="ARBA" id="ARBA00023163"/>
    </source>
</evidence>
<dbReference type="Proteomes" id="UP000426772">
    <property type="component" value="Unassembled WGS sequence"/>
</dbReference>
<evidence type="ECO:0000256" key="5">
    <source>
        <dbReference type="PROSITE-ProRule" id="PRU00335"/>
    </source>
</evidence>
<sequence>MKMKVDSFKDLIKKAALNLFKEKGLNNVSTRDLNARLNISRSHMYHYYSNWDELKLDAIKKMLDDDVNDYLLKLKERKTGTISEELLFFLDYLLPDAPSSHWILYLEIWPLSARDQRYADLIHANLMQWNDIVEDIITRGIEVGEFTSANSQVSARQIAAVLDGYSSMIILDYSAEKRALFLEEIFKFSLQMVR</sequence>
<dbReference type="SUPFAM" id="SSF48498">
    <property type="entry name" value="Tetracyclin repressor-like, C-terminal domain"/>
    <property type="match status" value="1"/>
</dbReference>
<dbReference type="InterPro" id="IPR009057">
    <property type="entry name" value="Homeodomain-like_sf"/>
</dbReference>
<evidence type="ECO:0000313" key="8">
    <source>
        <dbReference type="Proteomes" id="UP000426772"/>
    </source>
</evidence>
<dbReference type="Pfam" id="PF13977">
    <property type="entry name" value="TetR_C_6"/>
    <property type="match status" value="1"/>
</dbReference>
<feature type="DNA-binding region" description="H-T-H motif" evidence="5">
    <location>
        <begin position="29"/>
        <end position="48"/>
    </location>
</feature>
<evidence type="ECO:0000256" key="2">
    <source>
        <dbReference type="ARBA" id="ARBA00023015"/>
    </source>
</evidence>
<dbReference type="InterPro" id="IPR036271">
    <property type="entry name" value="Tet_transcr_reg_TetR-rel_C_sf"/>
</dbReference>
<keyword evidence="1" id="KW-0678">Repressor</keyword>
<evidence type="ECO:0000256" key="3">
    <source>
        <dbReference type="ARBA" id="ARBA00023125"/>
    </source>
</evidence>
<organism evidence="7 8">
    <name type="scientific">Pantoea vagans</name>
    <dbReference type="NCBI Taxonomy" id="470934"/>
    <lineage>
        <taxon>Bacteria</taxon>
        <taxon>Pseudomonadati</taxon>
        <taxon>Pseudomonadota</taxon>
        <taxon>Gammaproteobacteria</taxon>
        <taxon>Enterobacterales</taxon>
        <taxon>Erwiniaceae</taxon>
        <taxon>Pantoea</taxon>
    </lineage>
</organism>
<name>A0ABY3LL39_9GAMM</name>
<dbReference type="PANTHER" id="PTHR43479:SF11">
    <property type="entry name" value="ACREF_ENVCD OPERON REPRESSOR-RELATED"/>
    <property type="match status" value="1"/>
</dbReference>
<evidence type="ECO:0000313" key="7">
    <source>
        <dbReference type="EMBL" id="TXL81109.1"/>
    </source>
</evidence>
<evidence type="ECO:0000256" key="1">
    <source>
        <dbReference type="ARBA" id="ARBA00022491"/>
    </source>
</evidence>
<gene>
    <name evidence="7" type="ORF">D9O29_03125</name>
</gene>
<dbReference type="EMBL" id="RCNL01000001">
    <property type="protein sequence ID" value="TXL81109.1"/>
    <property type="molecule type" value="Genomic_DNA"/>
</dbReference>
<keyword evidence="2" id="KW-0805">Transcription regulation</keyword>
<dbReference type="Gene3D" id="1.10.357.10">
    <property type="entry name" value="Tetracycline Repressor, domain 2"/>
    <property type="match status" value="1"/>
</dbReference>
<keyword evidence="3 5" id="KW-0238">DNA-binding</keyword>
<accession>A0ABY3LL39</accession>
<dbReference type="InterPro" id="IPR001647">
    <property type="entry name" value="HTH_TetR"/>
</dbReference>
<evidence type="ECO:0000259" key="6">
    <source>
        <dbReference type="PROSITE" id="PS50977"/>
    </source>
</evidence>
<dbReference type="SUPFAM" id="SSF46689">
    <property type="entry name" value="Homeodomain-like"/>
    <property type="match status" value="1"/>
</dbReference>
<reference evidence="7 8" key="1">
    <citation type="submission" date="2018-10" db="EMBL/GenBank/DDBJ databases">
        <title>Draft genome sequence of Pantoea vagans isolated from corpses of the sugarcane aphid Melanaphis sacchari Zehntner.</title>
        <authorList>
            <person name="Toledo E."/>
            <person name="Pena G."/>
            <person name="Lozano L."/>
        </authorList>
    </citation>
    <scope>NUCLEOTIDE SEQUENCE [LARGE SCALE GENOMIC DNA]</scope>
    <source>
        <strain evidence="7 8">ET-90</strain>
    </source>
</reference>
<dbReference type="PROSITE" id="PS50977">
    <property type="entry name" value="HTH_TETR_2"/>
    <property type="match status" value="1"/>
</dbReference>